<evidence type="ECO:0000259" key="2">
    <source>
        <dbReference type="Pfam" id="PF08241"/>
    </source>
</evidence>
<dbReference type="InterPro" id="IPR029063">
    <property type="entry name" value="SAM-dependent_MTases_sf"/>
</dbReference>
<dbReference type="EC" id="2.1.1.164" evidence="3"/>
<accession>A0A1J5RDL5</accession>
<dbReference type="InterPro" id="IPR013216">
    <property type="entry name" value="Methyltransf_11"/>
</dbReference>
<proteinExistence type="predicted"/>
<organism evidence="3">
    <name type="scientific">mine drainage metagenome</name>
    <dbReference type="NCBI Taxonomy" id="410659"/>
    <lineage>
        <taxon>unclassified sequences</taxon>
        <taxon>metagenomes</taxon>
        <taxon>ecological metagenomes</taxon>
    </lineage>
</organism>
<dbReference type="GO" id="GO:0102082">
    <property type="term" value="F:demethylrebeccamycin--D-glucose O-methyltransferase activity"/>
    <property type="evidence" value="ECO:0007669"/>
    <property type="project" value="UniProtKB-EC"/>
</dbReference>
<dbReference type="SUPFAM" id="SSF53335">
    <property type="entry name" value="S-adenosyl-L-methionine-dependent methyltransferases"/>
    <property type="match status" value="1"/>
</dbReference>
<dbReference type="PANTHER" id="PTHR44068:SF11">
    <property type="entry name" value="GERANYL DIPHOSPHATE 2-C-METHYLTRANSFERASE"/>
    <property type="match status" value="1"/>
</dbReference>
<dbReference type="Gene3D" id="3.40.50.150">
    <property type="entry name" value="Vaccinia Virus protein VP39"/>
    <property type="match status" value="1"/>
</dbReference>
<keyword evidence="1 3" id="KW-0808">Transferase</keyword>
<name>A0A1J5RDL5_9ZZZZ</name>
<dbReference type="InterPro" id="IPR050447">
    <property type="entry name" value="Erg6_SMT_methyltransf"/>
</dbReference>
<feature type="domain" description="Methyltransferase type 11" evidence="2">
    <location>
        <begin position="70"/>
        <end position="167"/>
    </location>
</feature>
<dbReference type="PANTHER" id="PTHR44068">
    <property type="entry name" value="ZGC:194242"/>
    <property type="match status" value="1"/>
</dbReference>
<dbReference type="AlphaFoldDB" id="A0A1J5RDL5"/>
<dbReference type="EMBL" id="MLJW01000198">
    <property type="protein sequence ID" value="OIQ93873.1"/>
    <property type="molecule type" value="Genomic_DNA"/>
</dbReference>
<dbReference type="GO" id="GO:0032259">
    <property type="term" value="P:methylation"/>
    <property type="evidence" value="ECO:0007669"/>
    <property type="project" value="UniProtKB-KW"/>
</dbReference>
<dbReference type="GO" id="GO:0008757">
    <property type="term" value="F:S-adenosylmethionine-dependent methyltransferase activity"/>
    <property type="evidence" value="ECO:0007669"/>
    <property type="project" value="InterPro"/>
</dbReference>
<sequence length="275" mass="29434">MAQDLNSVRQHYAATGVVERLRAALATLGPEDRLLTTRELGAVDQFHTRGHAATAELAELAGIGPADRVLDLGCGIGGPARLIAEARGCRVVGVDLSEGFVEAARYLSLRTGQQERVEFHCGSALALDFADACFDVVLLQHVAMNIADRPRLYREIRRLLAAGGRFATYDVVCGEGEPLYPAPWARDARDSFLLDAQATREAVEAAGLRVRVWRDDAPTARDWAAQLKAAASASRPATPGLGVVMGPDFPVLAGNHARNLLEGRVGVLMAVFEAV</sequence>
<keyword evidence="3" id="KW-0489">Methyltransferase</keyword>
<dbReference type="CDD" id="cd02440">
    <property type="entry name" value="AdoMet_MTases"/>
    <property type="match status" value="1"/>
</dbReference>
<gene>
    <name evidence="3" type="primary">rebM_6</name>
    <name evidence="3" type="ORF">GALL_241600</name>
</gene>
<dbReference type="Pfam" id="PF08241">
    <property type="entry name" value="Methyltransf_11"/>
    <property type="match status" value="1"/>
</dbReference>
<comment type="caution">
    <text evidence="3">The sequence shown here is derived from an EMBL/GenBank/DDBJ whole genome shotgun (WGS) entry which is preliminary data.</text>
</comment>
<evidence type="ECO:0000256" key="1">
    <source>
        <dbReference type="ARBA" id="ARBA00022679"/>
    </source>
</evidence>
<protein>
    <submittedName>
        <fullName evidence="3">Demethylrebeccamycin-D-glucose O-methyltransferase</fullName>
        <ecNumber evidence="3">2.1.1.164</ecNumber>
    </submittedName>
</protein>
<evidence type="ECO:0000313" key="3">
    <source>
        <dbReference type="EMBL" id="OIQ93873.1"/>
    </source>
</evidence>
<reference evidence="3" key="1">
    <citation type="submission" date="2016-10" db="EMBL/GenBank/DDBJ databases">
        <title>Sequence of Gallionella enrichment culture.</title>
        <authorList>
            <person name="Poehlein A."/>
            <person name="Muehling M."/>
            <person name="Daniel R."/>
        </authorList>
    </citation>
    <scope>NUCLEOTIDE SEQUENCE</scope>
</reference>